<reference evidence="2" key="1">
    <citation type="journal article" date="2021" name="Proc. Natl. Acad. Sci. U.S.A.">
        <title>A Catalog of Tens of Thousands of Viruses from Human Metagenomes Reveals Hidden Associations with Chronic Diseases.</title>
        <authorList>
            <person name="Tisza M.J."/>
            <person name="Buck C.B."/>
        </authorList>
    </citation>
    <scope>NUCLEOTIDE SEQUENCE</scope>
    <source>
        <strain evidence="2">CtVii20</strain>
    </source>
</reference>
<dbReference type="EMBL" id="BK015631">
    <property type="protein sequence ID" value="DAE16785.1"/>
    <property type="molecule type" value="Genomic_DNA"/>
</dbReference>
<proteinExistence type="predicted"/>
<evidence type="ECO:0000313" key="2">
    <source>
        <dbReference type="EMBL" id="DAE16785.1"/>
    </source>
</evidence>
<feature type="domain" description="DUF7698" evidence="1">
    <location>
        <begin position="55"/>
        <end position="145"/>
    </location>
</feature>
<evidence type="ECO:0000259" key="1">
    <source>
        <dbReference type="Pfam" id="PF24753"/>
    </source>
</evidence>
<organism evidence="2">
    <name type="scientific">Siphoviridae sp. ctVii20</name>
    <dbReference type="NCBI Taxonomy" id="2825533"/>
    <lineage>
        <taxon>Viruses</taxon>
        <taxon>Duplodnaviria</taxon>
        <taxon>Heunggongvirae</taxon>
        <taxon>Uroviricota</taxon>
        <taxon>Caudoviricetes</taxon>
    </lineage>
</organism>
<dbReference type="Pfam" id="PF24753">
    <property type="entry name" value="DUF7698"/>
    <property type="match status" value="1"/>
</dbReference>
<sequence length="147" mass="17297">MKKMEMIARFYERNLDMAKKFNEAEKANDEKGMGVCREGYQELLQEVRAEGEDFSSMMRLYSEMKQRGNKLLDVSGSYTEPERIIQMFKEFGVTEFTFSSNWTNAMDTAWAFTKMGCNLKGMVEIYSDNKKLMNNEYEKRPAFLFTL</sequence>
<dbReference type="InterPro" id="IPR056115">
    <property type="entry name" value="DUF7698"/>
</dbReference>
<name>A0A8S5QDA1_9CAUD</name>
<protein>
    <recommendedName>
        <fullName evidence="1">DUF7698 domain-containing protein</fullName>
    </recommendedName>
</protein>
<accession>A0A8S5QDA1</accession>